<sequence>MAQQKFKLTDPSLSHAAENISKTMDSSRTVTIQISNYSGNFILRNPRYYIFSGLNISPPPTIIEQDTAAVMTFVKTPLVPRGCVGLLTYEIFEERERKATRSLAAMFSNPFDYNLYNIWFSVGLVFADEDCDENLFNEMYHEDGDGRFSRAKASNEISHTACDVEIKAKMTDLSNSVLKIEVHDLY</sequence>
<evidence type="ECO:0000313" key="7">
    <source>
        <dbReference type="Proteomes" id="UP000886611"/>
    </source>
</evidence>
<keyword evidence="5" id="KW-0166">Nematocyst</keyword>
<dbReference type="PANTHER" id="PTHR40388:SF1">
    <property type="entry name" value="BRYOPORIN"/>
    <property type="match status" value="1"/>
</dbReference>
<feature type="non-terminal residue" evidence="6">
    <location>
        <position position="186"/>
    </location>
</feature>
<accession>A0A8X7XBX3</accession>
<proteinExistence type="predicted"/>
<evidence type="ECO:0000313" key="6">
    <source>
        <dbReference type="EMBL" id="KAG2464544.1"/>
    </source>
</evidence>
<evidence type="ECO:0000256" key="4">
    <source>
        <dbReference type="ARBA" id="ARBA00023298"/>
    </source>
</evidence>
<dbReference type="GO" id="GO:0015267">
    <property type="term" value="F:channel activity"/>
    <property type="evidence" value="ECO:0007669"/>
    <property type="project" value="InterPro"/>
</dbReference>
<dbReference type="SUPFAM" id="SSF63724">
    <property type="entry name" value="Cytolysin/lectin"/>
    <property type="match status" value="1"/>
</dbReference>
<dbReference type="EMBL" id="JAATIS010003638">
    <property type="protein sequence ID" value="KAG2464544.1"/>
    <property type="molecule type" value="Genomic_DNA"/>
</dbReference>
<dbReference type="GO" id="GO:0006812">
    <property type="term" value="P:monoatomic cation transport"/>
    <property type="evidence" value="ECO:0007669"/>
    <property type="project" value="InterPro"/>
</dbReference>
<keyword evidence="4" id="KW-1053">Target membrane</keyword>
<gene>
    <name evidence="6" type="primary">Actp1_0</name>
    <name evidence="6" type="ORF">GTO96_0002435</name>
</gene>
<feature type="non-terminal residue" evidence="6">
    <location>
        <position position="1"/>
    </location>
</feature>
<dbReference type="InterPro" id="IPR050677">
    <property type="entry name" value="Actinoporin_PFT"/>
</dbReference>
<dbReference type="Pfam" id="PF06369">
    <property type="entry name" value="Anemone_cytotox"/>
    <property type="match status" value="1"/>
</dbReference>
<dbReference type="GO" id="GO:0042151">
    <property type="term" value="C:nematocyst"/>
    <property type="evidence" value="ECO:0007669"/>
    <property type="project" value="UniProtKB-SubCell"/>
</dbReference>
<dbReference type="InterPro" id="IPR009104">
    <property type="entry name" value="Anemon_actinoporin-like"/>
</dbReference>
<protein>
    <submittedName>
        <fullName evidence="6">ACTP1 protein</fullName>
    </submittedName>
</protein>
<keyword evidence="4" id="KW-0472">Membrane</keyword>
<organism evidence="6 7">
    <name type="scientific">Polypterus senegalus</name>
    <name type="common">Senegal bichir</name>
    <dbReference type="NCBI Taxonomy" id="55291"/>
    <lineage>
        <taxon>Eukaryota</taxon>
        <taxon>Metazoa</taxon>
        <taxon>Chordata</taxon>
        <taxon>Craniata</taxon>
        <taxon>Vertebrata</taxon>
        <taxon>Euteleostomi</taxon>
        <taxon>Actinopterygii</taxon>
        <taxon>Polypteriformes</taxon>
        <taxon>Polypteridae</taxon>
        <taxon>Polypterus</taxon>
    </lineage>
</organism>
<dbReference type="GO" id="GO:0051715">
    <property type="term" value="P:cytolysis in another organism"/>
    <property type="evidence" value="ECO:0007669"/>
    <property type="project" value="InterPro"/>
</dbReference>
<dbReference type="InterPro" id="IPR015926">
    <property type="entry name" value="Cytolysin/lectin"/>
</dbReference>
<dbReference type="OrthoDB" id="2304600at2759"/>
<dbReference type="Proteomes" id="UP000886611">
    <property type="component" value="Unassembled WGS sequence"/>
</dbReference>
<reference evidence="6 7" key="1">
    <citation type="journal article" date="2021" name="Cell">
        <title>Tracing the genetic footprints of vertebrate landing in non-teleost ray-finned fishes.</title>
        <authorList>
            <person name="Bi X."/>
            <person name="Wang K."/>
            <person name="Yang L."/>
            <person name="Pan H."/>
            <person name="Jiang H."/>
            <person name="Wei Q."/>
            <person name="Fang M."/>
            <person name="Yu H."/>
            <person name="Zhu C."/>
            <person name="Cai Y."/>
            <person name="He Y."/>
            <person name="Gan X."/>
            <person name="Zeng H."/>
            <person name="Yu D."/>
            <person name="Zhu Y."/>
            <person name="Jiang H."/>
            <person name="Qiu Q."/>
            <person name="Yang H."/>
            <person name="Zhang Y.E."/>
            <person name="Wang W."/>
            <person name="Zhu M."/>
            <person name="He S."/>
            <person name="Zhang G."/>
        </authorList>
    </citation>
    <scope>NUCLEOTIDE SEQUENCE [LARGE SCALE GENOMIC DNA]</scope>
    <source>
        <strain evidence="6">Bchr_013</strain>
    </source>
</reference>
<keyword evidence="3" id="KW-1052">Target cell membrane</keyword>
<comment type="caution">
    <text evidence="6">The sequence shown here is derived from an EMBL/GenBank/DDBJ whole genome shotgun (WGS) entry which is preliminary data.</text>
</comment>
<evidence type="ECO:0000256" key="5">
    <source>
        <dbReference type="ARBA" id="ARBA00023331"/>
    </source>
</evidence>
<dbReference type="GO" id="GO:0046931">
    <property type="term" value="P:pore complex assembly"/>
    <property type="evidence" value="ECO:0007669"/>
    <property type="project" value="InterPro"/>
</dbReference>
<evidence type="ECO:0000256" key="2">
    <source>
        <dbReference type="ARBA" id="ARBA00004532"/>
    </source>
</evidence>
<evidence type="ECO:0000256" key="1">
    <source>
        <dbReference type="ARBA" id="ARBA00004175"/>
    </source>
</evidence>
<dbReference type="PANTHER" id="PTHR40388">
    <property type="entry name" value="BRYOPORIN"/>
    <property type="match status" value="1"/>
</dbReference>
<dbReference type="GO" id="GO:0046930">
    <property type="term" value="C:pore complex"/>
    <property type="evidence" value="ECO:0007669"/>
    <property type="project" value="InterPro"/>
</dbReference>
<evidence type="ECO:0000256" key="3">
    <source>
        <dbReference type="ARBA" id="ARBA00022537"/>
    </source>
</evidence>
<dbReference type="Gene3D" id="2.60.270.20">
    <property type="entry name" value="Cytolysin/lectin"/>
    <property type="match status" value="1"/>
</dbReference>
<dbReference type="AlphaFoldDB" id="A0A8X7XBX3"/>
<comment type="subcellular location">
    <subcellularLocation>
        <location evidence="2">Nematocyst</location>
    </subcellularLocation>
    <subcellularLocation>
        <location evidence="1">Target cell membrane</location>
    </subcellularLocation>
</comment>
<keyword evidence="7" id="KW-1185">Reference proteome</keyword>
<name>A0A8X7XBX3_POLSE</name>
<dbReference type="GO" id="GO:0044218">
    <property type="term" value="C:other organism cell membrane"/>
    <property type="evidence" value="ECO:0007669"/>
    <property type="project" value="UniProtKB-KW"/>
</dbReference>